<evidence type="ECO:0000256" key="8">
    <source>
        <dbReference type="ARBA" id="ARBA00022833"/>
    </source>
</evidence>
<dbReference type="PRINTS" id="PR00980">
    <property type="entry name" value="TRNASYNTHALA"/>
</dbReference>
<comment type="caution">
    <text evidence="14">Lacks conserved residue(s) required for the propagation of feature annotation.</text>
</comment>
<evidence type="ECO:0000256" key="9">
    <source>
        <dbReference type="ARBA" id="ARBA00022840"/>
    </source>
</evidence>
<dbReference type="InterPro" id="IPR018164">
    <property type="entry name" value="Ala-tRNA-synth_IIc_N"/>
</dbReference>
<keyword evidence="4 14" id="KW-0820">tRNA-binding</keyword>
<keyword evidence="11 14" id="KW-0648">Protein biosynthesis</keyword>
<evidence type="ECO:0000256" key="10">
    <source>
        <dbReference type="ARBA" id="ARBA00022884"/>
    </source>
</evidence>
<evidence type="ECO:0000256" key="5">
    <source>
        <dbReference type="ARBA" id="ARBA00022598"/>
    </source>
</evidence>
<dbReference type="Gene3D" id="3.30.930.10">
    <property type="entry name" value="Bira Bifunctional Protein, Domain 2"/>
    <property type="match status" value="1"/>
</dbReference>
<dbReference type="Proteomes" id="UP001108240">
    <property type="component" value="Unplaced"/>
</dbReference>
<evidence type="ECO:0000256" key="14">
    <source>
        <dbReference type="HAMAP-Rule" id="MF_03133"/>
    </source>
</evidence>
<evidence type="ECO:0000256" key="6">
    <source>
        <dbReference type="ARBA" id="ARBA00022723"/>
    </source>
</evidence>
<reference evidence="16" key="2">
    <citation type="submission" date="2025-09" db="UniProtKB">
        <authorList>
            <consortium name="Ensembl"/>
        </authorList>
    </citation>
    <scope>IDENTIFICATION</scope>
</reference>
<dbReference type="GO" id="GO:0005739">
    <property type="term" value="C:mitochondrion"/>
    <property type="evidence" value="ECO:0007669"/>
    <property type="project" value="TreeGrafter"/>
</dbReference>
<dbReference type="GeneTree" id="ENSGT00940000157335"/>
<comment type="similarity">
    <text evidence="1 14">Belongs to the class-II aminoacyl-tRNA synthetase family.</text>
</comment>
<dbReference type="GO" id="GO:0006419">
    <property type="term" value="P:alanyl-tRNA aminoacylation"/>
    <property type="evidence" value="ECO:0007669"/>
    <property type="project" value="InterPro"/>
</dbReference>
<dbReference type="FunFam" id="3.30.930.10:FF:000011">
    <property type="entry name" value="Alanine--tRNA ligase, cytoplasmic"/>
    <property type="match status" value="1"/>
</dbReference>
<dbReference type="GO" id="GO:0008270">
    <property type="term" value="F:zinc ion binding"/>
    <property type="evidence" value="ECO:0007669"/>
    <property type="project" value="UniProtKB-UniRule"/>
</dbReference>
<dbReference type="GO" id="GO:0000049">
    <property type="term" value="F:tRNA binding"/>
    <property type="evidence" value="ECO:0007669"/>
    <property type="project" value="UniProtKB-KW"/>
</dbReference>
<keyword evidence="3" id="KW-0963">Cytoplasm</keyword>
<dbReference type="SUPFAM" id="SSF55681">
    <property type="entry name" value="Class II aaRS and biotin synthetases"/>
    <property type="match status" value="1"/>
</dbReference>
<comment type="subunit">
    <text evidence="14">Monomer. Interacts with ANKRD16; the interaction is direct.</text>
</comment>
<evidence type="ECO:0000256" key="7">
    <source>
        <dbReference type="ARBA" id="ARBA00022741"/>
    </source>
</evidence>
<evidence type="ECO:0000256" key="4">
    <source>
        <dbReference type="ARBA" id="ARBA00022555"/>
    </source>
</evidence>
<dbReference type="PROSITE" id="PS50860">
    <property type="entry name" value="AA_TRNA_LIGASE_II_ALA"/>
    <property type="match status" value="1"/>
</dbReference>
<dbReference type="InterPro" id="IPR045864">
    <property type="entry name" value="aa-tRNA-synth_II/BPL/LPL"/>
</dbReference>
<evidence type="ECO:0000256" key="3">
    <source>
        <dbReference type="ARBA" id="ARBA00022490"/>
    </source>
</evidence>
<evidence type="ECO:0000259" key="15">
    <source>
        <dbReference type="PROSITE" id="PS50860"/>
    </source>
</evidence>
<dbReference type="SUPFAM" id="SSF101353">
    <property type="entry name" value="Putative anticodon-binding domain of alanyl-tRNA synthetase (AlaRS)"/>
    <property type="match status" value="1"/>
</dbReference>
<dbReference type="InterPro" id="IPR018162">
    <property type="entry name" value="Ala-tRNA-ligase_IIc_anticod-bd"/>
</dbReference>
<dbReference type="GO" id="GO:0002161">
    <property type="term" value="F:aminoacyl-tRNA deacylase activity"/>
    <property type="evidence" value="ECO:0007669"/>
    <property type="project" value="TreeGrafter"/>
</dbReference>
<dbReference type="SUPFAM" id="SSF55186">
    <property type="entry name" value="ThrRS/AlaRS common domain"/>
    <property type="match status" value="1"/>
</dbReference>
<keyword evidence="12 14" id="KW-0030">Aminoacyl-tRNA synthetase</keyword>
<dbReference type="EC" id="6.1.1.7" evidence="2"/>
<gene>
    <name evidence="14" type="primary">AARS</name>
</gene>
<dbReference type="AlphaFoldDB" id="A0A9J8B1A3"/>
<comment type="domain">
    <text evidence="14">Consists of three domains; the N-terminal catalytic domain, the editing domain and the C-terminal C-Ala domain. The editing domain removes incorrectly charged amino acids, while the C-Ala domain, along with tRNA(Ala), serves as a bridge to cooperatively bring together the editing and aminoacylation centers thus stimulating deacylation of misacylated tRNAs.</text>
</comment>
<dbReference type="InterPro" id="IPR018163">
    <property type="entry name" value="Thr/Ala-tRNA-synth_IIc_edit"/>
</dbReference>
<organism evidence="16 17">
    <name type="scientific">Cyprinus carpio carpio</name>
    <dbReference type="NCBI Taxonomy" id="630221"/>
    <lineage>
        <taxon>Eukaryota</taxon>
        <taxon>Metazoa</taxon>
        <taxon>Chordata</taxon>
        <taxon>Craniata</taxon>
        <taxon>Vertebrata</taxon>
        <taxon>Euteleostomi</taxon>
        <taxon>Actinopterygii</taxon>
        <taxon>Neopterygii</taxon>
        <taxon>Teleostei</taxon>
        <taxon>Ostariophysi</taxon>
        <taxon>Cypriniformes</taxon>
        <taxon>Cyprinidae</taxon>
        <taxon>Cyprininae</taxon>
        <taxon>Cyprinus</taxon>
    </lineage>
</organism>
<dbReference type="NCBIfam" id="TIGR00344">
    <property type="entry name" value="alaS"/>
    <property type="match status" value="1"/>
</dbReference>
<dbReference type="Gene3D" id="2.40.30.130">
    <property type="match status" value="1"/>
</dbReference>
<keyword evidence="7 14" id="KW-0547">Nucleotide-binding</keyword>
<keyword evidence="6" id="KW-0479">Metal-binding</keyword>
<dbReference type="InterPro" id="IPR009000">
    <property type="entry name" value="Transl_B-barrel_sf"/>
</dbReference>
<dbReference type="CDD" id="cd00673">
    <property type="entry name" value="AlaRS_core"/>
    <property type="match status" value="1"/>
</dbReference>
<accession>A0A9J8B1A3</accession>
<evidence type="ECO:0000256" key="11">
    <source>
        <dbReference type="ARBA" id="ARBA00022917"/>
    </source>
</evidence>
<dbReference type="GO" id="GO:0005524">
    <property type="term" value="F:ATP binding"/>
    <property type="evidence" value="ECO:0007669"/>
    <property type="project" value="UniProtKB-UniRule"/>
</dbReference>
<keyword evidence="5 14" id="KW-0436">Ligase</keyword>
<dbReference type="PANTHER" id="PTHR11777:SF36">
    <property type="entry name" value="ALANINE--TRNA LIGASE, CYTOPLASMIC"/>
    <property type="match status" value="1"/>
</dbReference>
<keyword evidence="9 14" id="KW-0067">ATP-binding</keyword>
<dbReference type="InterPro" id="IPR018165">
    <property type="entry name" value="Ala-tRNA-synth_IIc_core"/>
</dbReference>
<evidence type="ECO:0000313" key="17">
    <source>
        <dbReference type="Proteomes" id="UP001108240"/>
    </source>
</evidence>
<comment type="catalytic activity">
    <reaction evidence="13 14">
        <text>tRNA(Ala) + L-alanine + ATP = L-alanyl-tRNA(Ala) + AMP + diphosphate</text>
        <dbReference type="Rhea" id="RHEA:12540"/>
        <dbReference type="Rhea" id="RHEA-COMP:9657"/>
        <dbReference type="Rhea" id="RHEA-COMP:9923"/>
        <dbReference type="ChEBI" id="CHEBI:30616"/>
        <dbReference type="ChEBI" id="CHEBI:33019"/>
        <dbReference type="ChEBI" id="CHEBI:57972"/>
        <dbReference type="ChEBI" id="CHEBI:78442"/>
        <dbReference type="ChEBI" id="CHEBI:78497"/>
        <dbReference type="ChEBI" id="CHEBI:456215"/>
        <dbReference type="EC" id="6.1.1.7"/>
    </reaction>
</comment>
<keyword evidence="8" id="KW-0862">Zinc</keyword>
<keyword evidence="10 14" id="KW-0694">RNA-binding</keyword>
<dbReference type="FunFam" id="2.40.30.130:FF:000002">
    <property type="entry name" value="alanine--tRNA ligase, cytoplasmic"/>
    <property type="match status" value="1"/>
</dbReference>
<evidence type="ECO:0000256" key="1">
    <source>
        <dbReference type="ARBA" id="ARBA00008226"/>
    </source>
</evidence>
<dbReference type="SUPFAM" id="SSF50447">
    <property type="entry name" value="Translation proteins"/>
    <property type="match status" value="1"/>
</dbReference>
<protein>
    <recommendedName>
        <fullName evidence="2">alanine--tRNA ligase</fullName>
        <ecNumber evidence="2">6.1.1.7</ecNumber>
    </recommendedName>
</protein>
<feature type="domain" description="Alanyl-transfer RNA synthetases family profile" evidence="15">
    <location>
        <begin position="5"/>
        <end position="700"/>
    </location>
</feature>
<evidence type="ECO:0000256" key="13">
    <source>
        <dbReference type="ARBA" id="ARBA00048300"/>
    </source>
</evidence>
<dbReference type="HAMAP" id="MF_00036_B">
    <property type="entry name" value="Ala_tRNA_synth_B"/>
    <property type="match status" value="1"/>
</dbReference>
<dbReference type="Pfam" id="PF01411">
    <property type="entry name" value="tRNA-synt_2c"/>
    <property type="match status" value="1"/>
</dbReference>
<dbReference type="Ensembl" id="ENSCCRT00000176710.1">
    <property type="protein sequence ID" value="ENSCCRP00000151404.1"/>
    <property type="gene ID" value="ENSCCRG00000005376.2"/>
</dbReference>
<dbReference type="PANTHER" id="PTHR11777">
    <property type="entry name" value="ALANYL-TRNA SYNTHETASE"/>
    <property type="match status" value="1"/>
</dbReference>
<evidence type="ECO:0000256" key="2">
    <source>
        <dbReference type="ARBA" id="ARBA00013168"/>
    </source>
</evidence>
<name>A0A9J8B1A3_CYPCA</name>
<dbReference type="InterPro" id="IPR002318">
    <property type="entry name" value="Ala-tRNA-lgiase_IIc"/>
</dbReference>
<evidence type="ECO:0000313" key="16">
    <source>
        <dbReference type="Ensembl" id="ENSCCRP00000151404.1"/>
    </source>
</evidence>
<sequence length="751" mass="83820">MDSSLTTAQIREKFIDFFRRYDHQYVHSSSTIPLDDPTLLFANAGMNQFKPIFLNTIDPSHPMARLRRAANTQKCIRAGGKHNDLDDVGKDVYHHTFFEMLGSWSFGDYFKQLACKMALELLTQEFGIPIGRLYVTYFGGHADAGLEPDLECKQIWLDLGMEESRILPGSMKDNFWEMGDTGPCGPCSEIHYDRIGGRDAAHLVNMDDPNVLEIWNLVFIQFNRESETVLKPLPKKSIDTGMGLERLVSVLQNKMSNYDTDLFIPYFEAIQKGTGARAYTGKVGAEDTDGIDMAYRVLADHARTITIALSDGGRPDNTGRGYVLRRILRRAVRYSHEKLGAQKGFFASLVDVVVESLGDAFPELRKDPDMVKDIINEEEAQFLKTLSRGRRILDRKIQSLGDSKTIPGDTAWLLYDTYGFPLDLTALIAEERGMGVDMQAFEDEKKAAQSQGKGSGDEEHIMLDIYAIEELRNNGVAATDDSPKYKYTSDDNGNYEFEQAVGTVLALRRERAFVDEVTTGQECGVLLDKTSFYAEQGGQSFDEGYMLRENDSFTVKNTQVRGGYVLHIGTVYGTLKVGDRLTLHVDEARRRPIMSNHTATHILNFALRSVLGEADQRGSLVAPDRLRFDFTAKGAMSTDEVRRTEENASTMIYALYVFLQPVYALDAPLAAAKAIQGLRAVFDETYPDPVRVVSIGVPVEELLADPNSPVLQSKFKNIGEFFSPGPSSSDLMHTQVARLTTPTGTSALDDE</sequence>
<reference evidence="16" key="1">
    <citation type="submission" date="2025-08" db="UniProtKB">
        <authorList>
            <consortium name="Ensembl"/>
        </authorList>
    </citation>
    <scope>IDENTIFICATION</scope>
</reference>
<dbReference type="FunFam" id="3.30.980.10:FF:000004">
    <property type="entry name" value="Alanine--tRNA ligase, cytoplasmic"/>
    <property type="match status" value="1"/>
</dbReference>
<dbReference type="InterPro" id="IPR023033">
    <property type="entry name" value="Ala_tRNA_ligase_euk/bac"/>
</dbReference>
<proteinExistence type="inferred from homology"/>
<evidence type="ECO:0000256" key="12">
    <source>
        <dbReference type="ARBA" id="ARBA00023146"/>
    </source>
</evidence>
<keyword evidence="17" id="KW-1185">Reference proteome</keyword>
<dbReference type="InterPro" id="IPR050058">
    <property type="entry name" value="Ala-tRNA_ligase"/>
</dbReference>
<comment type="function">
    <text evidence="14">Catalyzes the attachment of alanine to tRNA(Ala) in a two-step reaction: alanine is first activated by ATP to form Ala-AMP and then transferred to the acceptor end of tRNA(Ala). Also edits incorrectly charged tRNA(Ala) via its editing domain.</text>
</comment>
<dbReference type="Gene3D" id="3.30.980.10">
    <property type="entry name" value="Threonyl-trna Synthetase, Chain A, domain 2"/>
    <property type="match status" value="1"/>
</dbReference>
<dbReference type="GO" id="GO:0004813">
    <property type="term" value="F:alanine-tRNA ligase activity"/>
    <property type="evidence" value="ECO:0007669"/>
    <property type="project" value="UniProtKB-UniRule"/>
</dbReference>